<gene>
    <name evidence="2" type="ORF">AC230_23785</name>
</gene>
<name>A0A0K9XAS6_9ACTN</name>
<sequence>MRTRLAEHADIRFHVAGTPAGPTVGDHNSHTDKLADASGTVLGTITGSGWKIYERPSDGHVLSYYREEIEFADGTIQTSGWMDSTAVWAGEWQTLHAVGTGGAYLGLIGVRQIRQEIPRELFRANIVLCAAGGR</sequence>
<reference evidence="3" key="1">
    <citation type="submission" date="2015-07" db="EMBL/GenBank/DDBJ databases">
        <title>Draft genome sequence of Streptomyces sp. CMAA 1322, a bacterium isolated from Caatinga biome, from dry forest semiarid of Brazil.</title>
        <authorList>
            <person name="Santos S.N."/>
            <person name="Gacesa R."/>
            <person name="Taketani R.G."/>
            <person name="Long P.F."/>
            <person name="Melo I.S."/>
        </authorList>
    </citation>
    <scope>NUCLEOTIDE SEQUENCE [LARGE SCALE GENOMIC DNA]</scope>
    <source>
        <strain evidence="3">CMAA 1322</strain>
    </source>
</reference>
<evidence type="ECO:0000313" key="2">
    <source>
        <dbReference type="EMBL" id="KNB50308.1"/>
    </source>
</evidence>
<comment type="caution">
    <text evidence="2">The sequence shown here is derived from an EMBL/GenBank/DDBJ whole genome shotgun (WGS) entry which is preliminary data.</text>
</comment>
<dbReference type="GO" id="GO:0017000">
    <property type="term" value="P:antibiotic biosynthetic process"/>
    <property type="evidence" value="ECO:0007669"/>
    <property type="project" value="InterPro"/>
</dbReference>
<dbReference type="AlphaFoldDB" id="A0A0K9XAS6"/>
<dbReference type="STRING" id="1678637.AC230_23785"/>
<keyword evidence="3" id="KW-1185">Reference proteome</keyword>
<accession>A0A0K9XAS6</accession>
<evidence type="ECO:0000313" key="3">
    <source>
        <dbReference type="Proteomes" id="UP000037288"/>
    </source>
</evidence>
<organism evidence="2 3">
    <name type="scientific">Streptomyces caatingaensis</name>
    <dbReference type="NCBI Taxonomy" id="1678637"/>
    <lineage>
        <taxon>Bacteria</taxon>
        <taxon>Bacillati</taxon>
        <taxon>Actinomycetota</taxon>
        <taxon>Actinomycetes</taxon>
        <taxon>Kitasatosporales</taxon>
        <taxon>Streptomycetaceae</taxon>
        <taxon>Streptomyces</taxon>
    </lineage>
</organism>
<proteinExistence type="predicted"/>
<evidence type="ECO:0000259" key="1">
    <source>
        <dbReference type="Pfam" id="PF18678"/>
    </source>
</evidence>
<dbReference type="PATRIC" id="fig|1678637.3.peg.5094"/>
<feature type="domain" description="Allene oxide cyclase barrel-like" evidence="1">
    <location>
        <begin position="14"/>
        <end position="128"/>
    </location>
</feature>
<dbReference type="EMBL" id="LFXA01000017">
    <property type="protein sequence ID" value="KNB50308.1"/>
    <property type="molecule type" value="Genomic_DNA"/>
</dbReference>
<protein>
    <recommendedName>
        <fullName evidence="1">Allene oxide cyclase barrel-like domain-containing protein</fullName>
    </recommendedName>
</protein>
<dbReference type="GO" id="GO:0016853">
    <property type="term" value="F:isomerase activity"/>
    <property type="evidence" value="ECO:0007669"/>
    <property type="project" value="InterPro"/>
</dbReference>
<dbReference type="Proteomes" id="UP000037288">
    <property type="component" value="Unassembled WGS sequence"/>
</dbReference>
<dbReference type="InterPro" id="IPR041013">
    <property type="entry name" value="AOC-like"/>
</dbReference>
<dbReference type="Pfam" id="PF18678">
    <property type="entry name" value="AOC_like"/>
    <property type="match status" value="1"/>
</dbReference>